<accession>A0ABU1A9U1</accession>
<organism evidence="6 7">
    <name type="scientific">Lactiplantibacillus brownii</name>
    <dbReference type="NCBI Taxonomy" id="3069269"/>
    <lineage>
        <taxon>Bacteria</taxon>
        <taxon>Bacillati</taxon>
        <taxon>Bacillota</taxon>
        <taxon>Bacilli</taxon>
        <taxon>Lactobacillales</taxon>
        <taxon>Lactobacillaceae</taxon>
        <taxon>Lactiplantibacillus</taxon>
    </lineage>
</organism>
<proteinExistence type="inferred from homology"/>
<dbReference type="Pfam" id="PF19567">
    <property type="entry name" value="CpsB_CapC"/>
    <property type="match status" value="1"/>
</dbReference>
<dbReference type="RefSeq" id="WP_308703465.1">
    <property type="nucleotide sequence ID" value="NZ_AP027463.1"/>
</dbReference>
<dbReference type="PIRSF" id="PIRSF016557">
    <property type="entry name" value="Caps_synth_CpsB"/>
    <property type="match status" value="1"/>
</dbReference>
<evidence type="ECO:0000313" key="6">
    <source>
        <dbReference type="EMBL" id="MDQ7937742.1"/>
    </source>
</evidence>
<evidence type="ECO:0000256" key="3">
    <source>
        <dbReference type="ARBA" id="ARBA00022912"/>
    </source>
</evidence>
<comment type="similarity">
    <text evidence="1 5">Belongs to the metallo-dependent hydrolases superfamily. CpsB/CapC family.</text>
</comment>
<comment type="catalytic activity">
    <reaction evidence="4 5">
        <text>O-phospho-L-tyrosyl-[protein] + H2O = L-tyrosyl-[protein] + phosphate</text>
        <dbReference type="Rhea" id="RHEA:10684"/>
        <dbReference type="Rhea" id="RHEA-COMP:10136"/>
        <dbReference type="Rhea" id="RHEA-COMP:20101"/>
        <dbReference type="ChEBI" id="CHEBI:15377"/>
        <dbReference type="ChEBI" id="CHEBI:43474"/>
        <dbReference type="ChEBI" id="CHEBI:46858"/>
        <dbReference type="ChEBI" id="CHEBI:61978"/>
        <dbReference type="EC" id="3.1.3.48"/>
    </reaction>
</comment>
<dbReference type="Proteomes" id="UP001227831">
    <property type="component" value="Unassembled WGS sequence"/>
</dbReference>
<keyword evidence="3 5" id="KW-0904">Protein phosphatase</keyword>
<evidence type="ECO:0000313" key="7">
    <source>
        <dbReference type="Proteomes" id="UP001227831"/>
    </source>
</evidence>
<dbReference type="EMBL" id="JAVCWF010000001">
    <property type="protein sequence ID" value="MDQ7937742.1"/>
    <property type="molecule type" value="Genomic_DNA"/>
</dbReference>
<evidence type="ECO:0000256" key="5">
    <source>
        <dbReference type="PIRNR" id="PIRNR016557"/>
    </source>
</evidence>
<dbReference type="EC" id="3.1.3.48" evidence="5"/>
<comment type="caution">
    <text evidence="6">The sequence shown here is derived from an EMBL/GenBank/DDBJ whole genome shotgun (WGS) entry which is preliminary data.</text>
</comment>
<dbReference type="Gene3D" id="3.20.20.140">
    <property type="entry name" value="Metal-dependent hydrolases"/>
    <property type="match status" value="1"/>
</dbReference>
<dbReference type="PANTHER" id="PTHR39181:SF1">
    <property type="entry name" value="TYROSINE-PROTEIN PHOSPHATASE YWQE"/>
    <property type="match status" value="1"/>
</dbReference>
<dbReference type="PANTHER" id="PTHR39181">
    <property type="entry name" value="TYROSINE-PROTEIN PHOSPHATASE YWQE"/>
    <property type="match status" value="1"/>
</dbReference>
<evidence type="ECO:0000256" key="4">
    <source>
        <dbReference type="ARBA" id="ARBA00051722"/>
    </source>
</evidence>
<evidence type="ECO:0000256" key="2">
    <source>
        <dbReference type="ARBA" id="ARBA00022801"/>
    </source>
</evidence>
<dbReference type="InterPro" id="IPR016667">
    <property type="entry name" value="Caps_polysacc_synth_CpsB/CapC"/>
</dbReference>
<protein>
    <recommendedName>
        <fullName evidence="5">Tyrosine-protein phosphatase</fullName>
        <ecNumber evidence="5">3.1.3.48</ecNumber>
    </recommendedName>
</protein>
<keyword evidence="7" id="KW-1185">Reference proteome</keyword>
<sequence length="257" mass="28855">MKRNNLVDLHCHILPEIDDGSPSMATSIELAHQAVADGIKYILATPHHMDRHYINHASAVRQAVIDFQTELDRQGIDLQVFPGQEVHLNGEMMTNLDDLLGIDEDRKYMLLELPHEMVPSYLDDVIFQLSCEGITPVIAHPERNARIIAEPEILYNLVKQGVLAQVTATSLVGTFGKQVQKTAKEFVRCGLVQVVASDAHVLNNREFAMTKAYQVLSEMDSDYSGQFAQNARDLLNGDDVSVETIEMPRKKRKFGLF</sequence>
<reference evidence="6 7" key="1">
    <citation type="journal article" date="2023" name="Int. J. Syst. Evol. Microbiol.">
        <title>Lactiplantibacillus brownii sp. nov., a novel psychrotolerant species isolated from sauerkraut.</title>
        <authorList>
            <person name="Heng Y.C."/>
            <person name="Silvaraju S."/>
            <person name="Lee J.K.Y."/>
            <person name="Kittelmann S."/>
        </authorList>
    </citation>
    <scope>NUCLEOTIDE SEQUENCE [LARGE SCALE GENOMIC DNA]</scope>
    <source>
        <strain evidence="6 7">WILCCON 0030</strain>
    </source>
</reference>
<name>A0ABU1A9U1_9LACO</name>
<dbReference type="InterPro" id="IPR016195">
    <property type="entry name" value="Pol/histidinol_Pase-like"/>
</dbReference>
<gene>
    <name evidence="6" type="ORF">RA086_08990</name>
</gene>
<keyword evidence="2 5" id="KW-0378">Hydrolase</keyword>
<evidence type="ECO:0000256" key="1">
    <source>
        <dbReference type="ARBA" id="ARBA00005750"/>
    </source>
</evidence>
<dbReference type="SUPFAM" id="SSF89550">
    <property type="entry name" value="PHP domain-like"/>
    <property type="match status" value="1"/>
</dbReference>
<dbReference type="GO" id="GO:0004725">
    <property type="term" value="F:protein tyrosine phosphatase activity"/>
    <property type="evidence" value="ECO:0007669"/>
    <property type="project" value="UniProtKB-EC"/>
</dbReference>